<gene>
    <name evidence="1" type="ORF">Glove_85g111</name>
</gene>
<dbReference type="EMBL" id="PQFF01000081">
    <property type="protein sequence ID" value="RHZ84132.1"/>
    <property type="molecule type" value="Genomic_DNA"/>
</dbReference>
<name>A0A397JAN6_9GLOM</name>
<evidence type="ECO:0000313" key="2">
    <source>
        <dbReference type="Proteomes" id="UP000266861"/>
    </source>
</evidence>
<proteinExistence type="predicted"/>
<accession>A0A397JAN6</accession>
<dbReference type="AlphaFoldDB" id="A0A397JAN6"/>
<reference evidence="1 2" key="1">
    <citation type="submission" date="2018-08" db="EMBL/GenBank/DDBJ databases">
        <title>Genome and evolution of the arbuscular mycorrhizal fungus Diversispora epigaea (formerly Glomus versiforme) and its bacterial endosymbionts.</title>
        <authorList>
            <person name="Sun X."/>
            <person name="Fei Z."/>
            <person name="Harrison M."/>
        </authorList>
    </citation>
    <scope>NUCLEOTIDE SEQUENCE [LARGE SCALE GENOMIC DNA]</scope>
    <source>
        <strain evidence="1 2">IT104</strain>
    </source>
</reference>
<evidence type="ECO:0000313" key="1">
    <source>
        <dbReference type="EMBL" id="RHZ84132.1"/>
    </source>
</evidence>
<sequence>MDVDIEDSKKTWGYAKCTILPYPIGIGFMGKKICGFVDNLQIGKEICDDSQIEK</sequence>
<protein>
    <submittedName>
        <fullName evidence="1">Uncharacterized protein</fullName>
    </submittedName>
</protein>
<comment type="caution">
    <text evidence="1">The sequence shown here is derived from an EMBL/GenBank/DDBJ whole genome shotgun (WGS) entry which is preliminary data.</text>
</comment>
<organism evidence="1 2">
    <name type="scientific">Diversispora epigaea</name>
    <dbReference type="NCBI Taxonomy" id="1348612"/>
    <lineage>
        <taxon>Eukaryota</taxon>
        <taxon>Fungi</taxon>
        <taxon>Fungi incertae sedis</taxon>
        <taxon>Mucoromycota</taxon>
        <taxon>Glomeromycotina</taxon>
        <taxon>Glomeromycetes</taxon>
        <taxon>Diversisporales</taxon>
        <taxon>Diversisporaceae</taxon>
        <taxon>Diversispora</taxon>
    </lineage>
</organism>
<keyword evidence="2" id="KW-1185">Reference proteome</keyword>
<dbReference type="Proteomes" id="UP000266861">
    <property type="component" value="Unassembled WGS sequence"/>
</dbReference>